<reference evidence="1" key="1">
    <citation type="submission" date="2020-05" db="EMBL/GenBank/DDBJ databases">
        <authorList>
            <person name="Chiriac C."/>
            <person name="Salcher M."/>
            <person name="Ghai R."/>
            <person name="Kavagutti S V."/>
        </authorList>
    </citation>
    <scope>NUCLEOTIDE SEQUENCE</scope>
</reference>
<organism evidence="1">
    <name type="scientific">freshwater metagenome</name>
    <dbReference type="NCBI Taxonomy" id="449393"/>
    <lineage>
        <taxon>unclassified sequences</taxon>
        <taxon>metagenomes</taxon>
        <taxon>ecological metagenomes</taxon>
    </lineage>
</organism>
<gene>
    <name evidence="1" type="ORF">UFOPK1807_00763</name>
</gene>
<evidence type="ECO:0000313" key="1">
    <source>
        <dbReference type="EMBL" id="CAB4600020.1"/>
    </source>
</evidence>
<dbReference type="PROSITE" id="PS51257">
    <property type="entry name" value="PROKAR_LIPOPROTEIN"/>
    <property type="match status" value="1"/>
</dbReference>
<sequence length="176" mass="19117">MMFKASSLLLSFILLATSMSACGIPQSESLGSLSPADEYSTEPIDSNEIAIIDNMEDEINYAFEESSAKGFEAVFRHVYPNSLDLDKAVPCAQALVDQDETWWMKFGSSDASLLTRWVAPENPADDWIFAGQTPEGNTYSGLGSFVGSSIGAGMGIMHVTVLNGEAYIFMPFCVDR</sequence>
<name>A0A6J6GIB1_9ZZZZ</name>
<protein>
    <submittedName>
        <fullName evidence="1">Unannotated protein</fullName>
    </submittedName>
</protein>
<proteinExistence type="predicted"/>
<accession>A0A6J6GIB1</accession>
<dbReference type="EMBL" id="CAEZUI010000097">
    <property type="protein sequence ID" value="CAB4600020.1"/>
    <property type="molecule type" value="Genomic_DNA"/>
</dbReference>
<dbReference type="AlphaFoldDB" id="A0A6J6GIB1"/>